<comment type="caution">
    <text evidence="2">The sequence shown here is derived from an EMBL/GenBank/DDBJ whole genome shotgun (WGS) entry which is preliminary data.</text>
</comment>
<dbReference type="EMBL" id="BPLR01002706">
    <property type="protein sequence ID" value="GIX76977.1"/>
    <property type="molecule type" value="Genomic_DNA"/>
</dbReference>
<keyword evidence="3" id="KW-1185">Reference proteome</keyword>
<reference evidence="2 3" key="1">
    <citation type="submission" date="2021-06" db="EMBL/GenBank/DDBJ databases">
        <title>Caerostris extrusa draft genome.</title>
        <authorList>
            <person name="Kono N."/>
            <person name="Arakawa K."/>
        </authorList>
    </citation>
    <scope>NUCLEOTIDE SEQUENCE [LARGE SCALE GENOMIC DNA]</scope>
</reference>
<protein>
    <submittedName>
        <fullName evidence="2">Uncharacterized protein</fullName>
    </submittedName>
</protein>
<feature type="region of interest" description="Disordered" evidence="1">
    <location>
        <begin position="1"/>
        <end position="23"/>
    </location>
</feature>
<name>A0AAV4N0E5_CAEEX</name>
<proteinExistence type="predicted"/>
<evidence type="ECO:0000256" key="1">
    <source>
        <dbReference type="SAM" id="MobiDB-lite"/>
    </source>
</evidence>
<dbReference type="Proteomes" id="UP001054945">
    <property type="component" value="Unassembled WGS sequence"/>
</dbReference>
<organism evidence="2 3">
    <name type="scientific">Caerostris extrusa</name>
    <name type="common">Bark spider</name>
    <name type="synonym">Caerostris bankana</name>
    <dbReference type="NCBI Taxonomy" id="172846"/>
    <lineage>
        <taxon>Eukaryota</taxon>
        <taxon>Metazoa</taxon>
        <taxon>Ecdysozoa</taxon>
        <taxon>Arthropoda</taxon>
        <taxon>Chelicerata</taxon>
        <taxon>Arachnida</taxon>
        <taxon>Araneae</taxon>
        <taxon>Araneomorphae</taxon>
        <taxon>Entelegynae</taxon>
        <taxon>Araneoidea</taxon>
        <taxon>Araneidae</taxon>
        <taxon>Caerostris</taxon>
    </lineage>
</organism>
<sequence>MGTNDEGNSLHPVRKKEPSRKTFQAADLSWSYSYIDTGSYVLIAQDHMYFLSGSRFMILEISNSAFVTFKKDDVISMARFQRLFYQM</sequence>
<dbReference type="AlphaFoldDB" id="A0AAV4N0E5"/>
<evidence type="ECO:0000313" key="3">
    <source>
        <dbReference type="Proteomes" id="UP001054945"/>
    </source>
</evidence>
<evidence type="ECO:0000313" key="2">
    <source>
        <dbReference type="EMBL" id="GIX76977.1"/>
    </source>
</evidence>
<accession>A0AAV4N0E5</accession>
<gene>
    <name evidence="2" type="ORF">CEXT_454381</name>
</gene>